<organism evidence="3 4">
    <name type="scientific">Thiothrix litoralis</name>
    <dbReference type="NCBI Taxonomy" id="2891210"/>
    <lineage>
        <taxon>Bacteria</taxon>
        <taxon>Pseudomonadati</taxon>
        <taxon>Pseudomonadota</taxon>
        <taxon>Gammaproteobacteria</taxon>
        <taxon>Thiotrichales</taxon>
        <taxon>Thiotrichaceae</taxon>
        <taxon>Thiothrix</taxon>
    </lineage>
</organism>
<reference evidence="3 4" key="1">
    <citation type="submission" date="2021-04" db="EMBL/GenBank/DDBJ databases">
        <title>Genomics, taxonomy and metabolism of representatives of sulfur bacteria of the genus Thiothrix: Thiothrix fructosivorans QT, Thiothrix unzii A1T and three new species, Thiothrix subterranea sp. nov., Thiothrix litoralis sp. nov. and 'Candidatus Thiothrix anitrata' sp. nov.</title>
        <authorList>
            <person name="Ravin N.V."/>
            <person name="Smolyakov D."/>
            <person name="Rudenko T.S."/>
            <person name="Mardanov A.V."/>
            <person name="Beletsky A.V."/>
            <person name="Markov N.D."/>
            <person name="Fomenkov A.I."/>
            <person name="Roberts R.J."/>
            <person name="Karnachuk O.V."/>
            <person name="Novikov A."/>
            <person name="Grabovich M.Y."/>
        </authorList>
    </citation>
    <scope>NUCLEOTIDE SEQUENCE [LARGE SCALE GENOMIC DNA]</scope>
    <source>
        <strain evidence="3 4">AS</strain>
    </source>
</reference>
<sequence length="85" mass="9489">MAMLTIRNLDDDLKTQLRIRAAQHGLSMEEEVRRILQQILAPQTPQKGFGTRVHQRVMALSNGVDLPLPKRSLPRSAPDFSGEAA</sequence>
<dbReference type="SUPFAM" id="SSF47598">
    <property type="entry name" value="Ribbon-helix-helix"/>
    <property type="match status" value="1"/>
</dbReference>
<evidence type="ECO:0000259" key="2">
    <source>
        <dbReference type="Pfam" id="PF22513"/>
    </source>
</evidence>
<keyword evidence="4" id="KW-1185">Reference proteome</keyword>
<dbReference type="InterPro" id="IPR010985">
    <property type="entry name" value="Ribbon_hlx_hlx"/>
</dbReference>
<evidence type="ECO:0000313" key="3">
    <source>
        <dbReference type="EMBL" id="QTR48080.1"/>
    </source>
</evidence>
<feature type="region of interest" description="Disordered" evidence="1">
    <location>
        <begin position="65"/>
        <end position="85"/>
    </location>
</feature>
<feature type="domain" description="Antitoxin FitA-like ribbon-helix-helix" evidence="2">
    <location>
        <begin position="2"/>
        <end position="38"/>
    </location>
</feature>
<protein>
    <submittedName>
        <fullName evidence="3">Plasmid stabilization protein</fullName>
    </submittedName>
</protein>
<dbReference type="Proteomes" id="UP000672039">
    <property type="component" value="Chromosome"/>
</dbReference>
<accession>A0ABX7WWS1</accession>
<evidence type="ECO:0000313" key="4">
    <source>
        <dbReference type="Proteomes" id="UP000672039"/>
    </source>
</evidence>
<dbReference type="InterPro" id="IPR013321">
    <property type="entry name" value="Arc_rbn_hlx_hlx"/>
</dbReference>
<dbReference type="InterPro" id="IPR053853">
    <property type="entry name" value="FitA-like_RHH"/>
</dbReference>
<gene>
    <name evidence="3" type="ORF">J9253_09270</name>
</gene>
<dbReference type="EMBL" id="CP072801">
    <property type="protein sequence ID" value="QTR48080.1"/>
    <property type="molecule type" value="Genomic_DNA"/>
</dbReference>
<proteinExistence type="predicted"/>
<evidence type="ECO:0000256" key="1">
    <source>
        <dbReference type="SAM" id="MobiDB-lite"/>
    </source>
</evidence>
<dbReference type="Gene3D" id="1.10.1220.10">
    <property type="entry name" value="Met repressor-like"/>
    <property type="match status" value="1"/>
</dbReference>
<dbReference type="Pfam" id="PF22513">
    <property type="entry name" value="FitA-like_RHH"/>
    <property type="match status" value="1"/>
</dbReference>
<dbReference type="RefSeq" id="WP_210224305.1">
    <property type="nucleotide sequence ID" value="NZ_CP072801.1"/>
</dbReference>
<name>A0ABX7WWS1_9GAMM</name>